<sequence length="43" mass="4553">MSCSRFSAPPWACGSNVCLTAADFRGRPAPRRAPPLLPLTPAI</sequence>
<proteinExistence type="predicted"/>
<protein>
    <submittedName>
        <fullName evidence="1">Uncharacterized protein</fullName>
    </submittedName>
</protein>
<dbReference type="AlphaFoldDB" id="A0A484VAF1"/>
<accession>A0A484VAF1</accession>
<reference evidence="1" key="1">
    <citation type="submission" date="2019-03" db="EMBL/GenBank/DDBJ databases">
        <authorList>
            <person name="Danneels B."/>
        </authorList>
    </citation>
    <scope>NUCLEOTIDE SEQUENCE</scope>
</reference>
<gene>
    <name evidence="1" type="ORF">RAN3_1881</name>
</gene>
<organism evidence="1">
    <name type="scientific">plant metagenome</name>
    <dbReference type="NCBI Taxonomy" id="1297885"/>
    <lineage>
        <taxon>unclassified sequences</taxon>
        <taxon>metagenomes</taxon>
        <taxon>organismal metagenomes</taxon>
    </lineage>
</organism>
<dbReference type="EMBL" id="CAADIO010000049">
    <property type="protein sequence ID" value="VFR96507.1"/>
    <property type="molecule type" value="Genomic_DNA"/>
</dbReference>
<evidence type="ECO:0000313" key="1">
    <source>
        <dbReference type="EMBL" id="VFR96507.1"/>
    </source>
</evidence>
<name>A0A484VAF1_9ZZZZ</name>